<reference evidence="7 8" key="1">
    <citation type="submission" date="2014-04" db="EMBL/GenBank/DDBJ databases">
        <authorList>
            <consortium name="DOE Joint Genome Institute"/>
            <person name="Kuo A."/>
            <person name="Kohler A."/>
            <person name="Costa M.D."/>
            <person name="Nagy L.G."/>
            <person name="Floudas D."/>
            <person name="Copeland A."/>
            <person name="Barry K.W."/>
            <person name="Cichocki N."/>
            <person name="Veneault-Fourrey C."/>
            <person name="LaButti K."/>
            <person name="Lindquist E.A."/>
            <person name="Lipzen A."/>
            <person name="Lundell T."/>
            <person name="Morin E."/>
            <person name="Murat C."/>
            <person name="Sun H."/>
            <person name="Tunlid A."/>
            <person name="Henrissat B."/>
            <person name="Grigoriev I.V."/>
            <person name="Hibbett D.S."/>
            <person name="Martin F."/>
            <person name="Nordberg H.P."/>
            <person name="Cantor M.N."/>
            <person name="Hua S.X."/>
        </authorList>
    </citation>
    <scope>NUCLEOTIDE SEQUENCE [LARGE SCALE GENOMIC DNA]</scope>
    <source>
        <strain evidence="7 8">441</strain>
    </source>
</reference>
<dbReference type="EMBL" id="KN833690">
    <property type="protein sequence ID" value="KIK29149.1"/>
    <property type="molecule type" value="Genomic_DNA"/>
</dbReference>
<dbReference type="GO" id="GO:0006123">
    <property type="term" value="P:mitochondrial electron transport, cytochrome c to oxygen"/>
    <property type="evidence" value="ECO:0007669"/>
    <property type="project" value="InterPro"/>
</dbReference>
<comment type="similarity">
    <text evidence="2">Belongs to the cytochrome c oxidase VIIa family.</text>
</comment>
<keyword evidence="5 6" id="KW-0472">Membrane</keyword>
<sequence>MLLDSLVNRPNRIPERQRAFQAATHLPVYRRGKYSNVLLNIYAVSMVAGVVTTLGGIYAMVTTKPGK</sequence>
<dbReference type="AlphaFoldDB" id="A0A0C9ZT16"/>
<dbReference type="GO" id="GO:0045277">
    <property type="term" value="C:respiratory chain complex IV"/>
    <property type="evidence" value="ECO:0007669"/>
    <property type="project" value="InterPro"/>
</dbReference>
<dbReference type="HOGENOM" id="CLU_169147_3_0_1"/>
<dbReference type="STRING" id="765257.A0A0C9ZT16"/>
<evidence type="ECO:0000256" key="4">
    <source>
        <dbReference type="ARBA" id="ARBA00023128"/>
    </source>
</evidence>
<evidence type="ECO:0000313" key="7">
    <source>
        <dbReference type="EMBL" id="KIK29149.1"/>
    </source>
</evidence>
<dbReference type="InterPro" id="IPR036539">
    <property type="entry name" value="Cyt_c_oxidase_su7a_sf"/>
</dbReference>
<evidence type="ECO:0000256" key="1">
    <source>
        <dbReference type="ARBA" id="ARBA00004273"/>
    </source>
</evidence>
<accession>A0A0C9ZT16</accession>
<evidence type="ECO:0000256" key="5">
    <source>
        <dbReference type="ARBA" id="ARBA00023136"/>
    </source>
</evidence>
<evidence type="ECO:0000313" key="8">
    <source>
        <dbReference type="Proteomes" id="UP000054018"/>
    </source>
</evidence>
<keyword evidence="4" id="KW-0496">Mitochondrion</keyword>
<keyword evidence="3" id="KW-0999">Mitochondrion inner membrane</keyword>
<organism evidence="7 8">
    <name type="scientific">Pisolithus microcarpus 441</name>
    <dbReference type="NCBI Taxonomy" id="765257"/>
    <lineage>
        <taxon>Eukaryota</taxon>
        <taxon>Fungi</taxon>
        <taxon>Dikarya</taxon>
        <taxon>Basidiomycota</taxon>
        <taxon>Agaricomycotina</taxon>
        <taxon>Agaricomycetes</taxon>
        <taxon>Agaricomycetidae</taxon>
        <taxon>Boletales</taxon>
        <taxon>Sclerodermatineae</taxon>
        <taxon>Pisolithaceae</taxon>
        <taxon>Pisolithus</taxon>
    </lineage>
</organism>
<evidence type="ECO:0000256" key="3">
    <source>
        <dbReference type="ARBA" id="ARBA00022792"/>
    </source>
</evidence>
<comment type="subcellular location">
    <subcellularLocation>
        <location evidence="1">Mitochondrion inner membrane</location>
    </subcellularLocation>
</comment>
<feature type="transmembrane region" description="Helical" evidence="6">
    <location>
        <begin position="37"/>
        <end position="61"/>
    </location>
</feature>
<name>A0A0C9ZT16_9AGAM</name>
<dbReference type="InterPro" id="IPR039297">
    <property type="entry name" value="COX7a"/>
</dbReference>
<keyword evidence="8" id="KW-1185">Reference proteome</keyword>
<dbReference type="GO" id="GO:0005743">
    <property type="term" value="C:mitochondrial inner membrane"/>
    <property type="evidence" value="ECO:0007669"/>
    <property type="project" value="UniProtKB-SubCell"/>
</dbReference>
<proteinExistence type="inferred from homology"/>
<keyword evidence="6" id="KW-0812">Transmembrane</keyword>
<dbReference type="SUPFAM" id="SSF81419">
    <property type="entry name" value="Mitochondrial cytochrome c oxidase subunit VIIa"/>
    <property type="match status" value="1"/>
</dbReference>
<dbReference type="Proteomes" id="UP000054018">
    <property type="component" value="Unassembled WGS sequence"/>
</dbReference>
<evidence type="ECO:0000256" key="6">
    <source>
        <dbReference type="SAM" id="Phobius"/>
    </source>
</evidence>
<dbReference type="Pfam" id="PF02238">
    <property type="entry name" value="COX7a"/>
    <property type="match status" value="1"/>
</dbReference>
<gene>
    <name evidence="7" type="ORF">PISMIDRAFT_672563</name>
</gene>
<protein>
    <submittedName>
        <fullName evidence="7">Uncharacterized protein</fullName>
    </submittedName>
</protein>
<keyword evidence="6" id="KW-1133">Transmembrane helix</keyword>
<reference evidence="8" key="2">
    <citation type="submission" date="2015-01" db="EMBL/GenBank/DDBJ databases">
        <title>Evolutionary Origins and Diversification of the Mycorrhizal Mutualists.</title>
        <authorList>
            <consortium name="DOE Joint Genome Institute"/>
            <consortium name="Mycorrhizal Genomics Consortium"/>
            <person name="Kohler A."/>
            <person name="Kuo A."/>
            <person name="Nagy L.G."/>
            <person name="Floudas D."/>
            <person name="Copeland A."/>
            <person name="Barry K.W."/>
            <person name="Cichocki N."/>
            <person name="Veneault-Fourrey C."/>
            <person name="LaButti K."/>
            <person name="Lindquist E.A."/>
            <person name="Lipzen A."/>
            <person name="Lundell T."/>
            <person name="Morin E."/>
            <person name="Murat C."/>
            <person name="Riley R."/>
            <person name="Ohm R."/>
            <person name="Sun H."/>
            <person name="Tunlid A."/>
            <person name="Henrissat B."/>
            <person name="Grigoriev I.V."/>
            <person name="Hibbett D.S."/>
            <person name="Martin F."/>
        </authorList>
    </citation>
    <scope>NUCLEOTIDE SEQUENCE [LARGE SCALE GENOMIC DNA]</scope>
    <source>
        <strain evidence="8">441</strain>
    </source>
</reference>
<dbReference type="OrthoDB" id="5511599at2759"/>
<dbReference type="Gene3D" id="4.10.91.10">
    <property type="entry name" value="Cytochrome c oxidase, subunit VIIa"/>
    <property type="match status" value="1"/>
</dbReference>
<evidence type="ECO:0000256" key="2">
    <source>
        <dbReference type="ARBA" id="ARBA00009331"/>
    </source>
</evidence>